<sequence>MRTMRLSILEPFDESFPCSFLTERPSPTTSSRSLRTTWSSQITKTGRLEGDTKSPKRPPTLCPCINGNQYRGKTS</sequence>
<dbReference type="AlphaFoldDB" id="A0A433QFU6"/>
<keyword evidence="3" id="KW-1185">Reference proteome</keyword>
<gene>
    <name evidence="2" type="ORF">BC938DRAFT_481568</name>
</gene>
<feature type="compositionally biased region" description="Polar residues" evidence="1">
    <location>
        <begin position="66"/>
        <end position="75"/>
    </location>
</feature>
<reference evidence="2 3" key="1">
    <citation type="journal article" date="2018" name="New Phytol.">
        <title>Phylogenomics of Endogonaceae and evolution of mycorrhizas within Mucoromycota.</title>
        <authorList>
            <person name="Chang Y."/>
            <person name="Desiro A."/>
            <person name="Na H."/>
            <person name="Sandor L."/>
            <person name="Lipzen A."/>
            <person name="Clum A."/>
            <person name="Barry K."/>
            <person name="Grigoriev I.V."/>
            <person name="Martin F.M."/>
            <person name="Stajich J.E."/>
            <person name="Smith M.E."/>
            <person name="Bonito G."/>
            <person name="Spatafora J.W."/>
        </authorList>
    </citation>
    <scope>NUCLEOTIDE SEQUENCE [LARGE SCALE GENOMIC DNA]</scope>
    <source>
        <strain evidence="2 3">AD002</strain>
    </source>
</reference>
<proteinExistence type="predicted"/>
<dbReference type="Proteomes" id="UP000274822">
    <property type="component" value="Unassembled WGS sequence"/>
</dbReference>
<name>A0A433QFU6_9FUNG</name>
<organism evidence="2 3">
    <name type="scientific">Jimgerdemannia flammicorona</name>
    <dbReference type="NCBI Taxonomy" id="994334"/>
    <lineage>
        <taxon>Eukaryota</taxon>
        <taxon>Fungi</taxon>
        <taxon>Fungi incertae sedis</taxon>
        <taxon>Mucoromycota</taxon>
        <taxon>Mucoromycotina</taxon>
        <taxon>Endogonomycetes</taxon>
        <taxon>Endogonales</taxon>
        <taxon>Endogonaceae</taxon>
        <taxon>Jimgerdemannia</taxon>
    </lineage>
</organism>
<evidence type="ECO:0000256" key="1">
    <source>
        <dbReference type="SAM" id="MobiDB-lite"/>
    </source>
</evidence>
<dbReference type="EMBL" id="RBNJ01006263">
    <property type="protein sequence ID" value="RUS28690.1"/>
    <property type="molecule type" value="Genomic_DNA"/>
</dbReference>
<protein>
    <submittedName>
        <fullName evidence="2">Uncharacterized protein</fullName>
    </submittedName>
</protein>
<feature type="region of interest" description="Disordered" evidence="1">
    <location>
        <begin position="20"/>
        <end position="75"/>
    </location>
</feature>
<comment type="caution">
    <text evidence="2">The sequence shown here is derived from an EMBL/GenBank/DDBJ whole genome shotgun (WGS) entry which is preliminary data.</text>
</comment>
<evidence type="ECO:0000313" key="3">
    <source>
        <dbReference type="Proteomes" id="UP000274822"/>
    </source>
</evidence>
<feature type="compositionally biased region" description="Low complexity" evidence="1">
    <location>
        <begin position="21"/>
        <end position="40"/>
    </location>
</feature>
<evidence type="ECO:0000313" key="2">
    <source>
        <dbReference type="EMBL" id="RUS28690.1"/>
    </source>
</evidence>
<accession>A0A433QFU6</accession>